<sequence>MLMTVEELRKQITTDADDALLAAKLRGFELLIRAYTNNNFQRRSERWTGDVVGRTFMGEALVPFSVGDTVQVTFSLYNDGLYTVESADELAFTVSERGLKDEIDVTATLVRYPDDVKMGVVNLLKWELDNRNKVGVASETISRHAVTYFDLTGENAVMGFPRALMGFLTPYMKARFGQGVDKV</sequence>
<reference evidence="1" key="1">
    <citation type="journal article" date="2021" name="Proc. Natl. Acad. Sci. U.S.A.">
        <title>A Catalog of Tens of Thousands of Viruses from Human Metagenomes Reveals Hidden Associations with Chronic Diseases.</title>
        <authorList>
            <person name="Tisza M.J."/>
            <person name="Buck C.B."/>
        </authorList>
    </citation>
    <scope>NUCLEOTIDE SEQUENCE</scope>
    <source>
        <strain evidence="1">CtPyh10</strain>
    </source>
</reference>
<proteinExistence type="predicted"/>
<name>A0A8S5SZ34_9CAUD</name>
<organism evidence="1">
    <name type="scientific">Siphoviridae sp. ctPyh10</name>
    <dbReference type="NCBI Taxonomy" id="2827865"/>
    <lineage>
        <taxon>Viruses</taxon>
        <taxon>Duplodnaviria</taxon>
        <taxon>Heunggongvirae</taxon>
        <taxon>Uroviricota</taxon>
        <taxon>Caudoviricetes</taxon>
    </lineage>
</organism>
<dbReference type="EMBL" id="BK032711">
    <property type="protein sequence ID" value="DAF56273.1"/>
    <property type="molecule type" value="Genomic_DNA"/>
</dbReference>
<dbReference type="Gene3D" id="1.10.246.150">
    <property type="match status" value="1"/>
</dbReference>
<evidence type="ECO:0000313" key="1">
    <source>
        <dbReference type="EMBL" id="DAF56273.1"/>
    </source>
</evidence>
<dbReference type="InterPro" id="IPR053746">
    <property type="entry name" value="Viral_HT_Connector_Assembly"/>
</dbReference>
<protein>
    <submittedName>
        <fullName evidence="1">Head to tail adaptor</fullName>
    </submittedName>
</protein>
<accession>A0A8S5SZ34</accession>